<dbReference type="EMBL" id="JANPWB010000005">
    <property type="protein sequence ID" value="KAJ1187122.1"/>
    <property type="molecule type" value="Genomic_DNA"/>
</dbReference>
<comment type="caution">
    <text evidence="2">The sequence shown here is derived from an EMBL/GenBank/DDBJ whole genome shotgun (WGS) entry which is preliminary data.</text>
</comment>
<feature type="region of interest" description="Disordered" evidence="1">
    <location>
        <begin position="172"/>
        <end position="205"/>
    </location>
</feature>
<evidence type="ECO:0000256" key="1">
    <source>
        <dbReference type="SAM" id="MobiDB-lite"/>
    </source>
</evidence>
<evidence type="ECO:0000313" key="3">
    <source>
        <dbReference type="Proteomes" id="UP001066276"/>
    </source>
</evidence>
<organism evidence="2 3">
    <name type="scientific">Pleurodeles waltl</name>
    <name type="common">Iberian ribbed newt</name>
    <dbReference type="NCBI Taxonomy" id="8319"/>
    <lineage>
        <taxon>Eukaryota</taxon>
        <taxon>Metazoa</taxon>
        <taxon>Chordata</taxon>
        <taxon>Craniata</taxon>
        <taxon>Vertebrata</taxon>
        <taxon>Euteleostomi</taxon>
        <taxon>Amphibia</taxon>
        <taxon>Batrachia</taxon>
        <taxon>Caudata</taxon>
        <taxon>Salamandroidea</taxon>
        <taxon>Salamandridae</taxon>
        <taxon>Pleurodelinae</taxon>
        <taxon>Pleurodeles</taxon>
    </lineage>
</organism>
<protein>
    <submittedName>
        <fullName evidence="2">Uncharacterized protein</fullName>
    </submittedName>
</protein>
<reference evidence="2" key="1">
    <citation type="journal article" date="2022" name="bioRxiv">
        <title>Sequencing and chromosome-scale assembly of the giantPleurodeles waltlgenome.</title>
        <authorList>
            <person name="Brown T."/>
            <person name="Elewa A."/>
            <person name="Iarovenko S."/>
            <person name="Subramanian E."/>
            <person name="Araus A.J."/>
            <person name="Petzold A."/>
            <person name="Susuki M."/>
            <person name="Suzuki K.-i.T."/>
            <person name="Hayashi T."/>
            <person name="Toyoda A."/>
            <person name="Oliveira C."/>
            <person name="Osipova E."/>
            <person name="Leigh N.D."/>
            <person name="Simon A."/>
            <person name="Yun M.H."/>
        </authorList>
    </citation>
    <scope>NUCLEOTIDE SEQUENCE</scope>
    <source>
        <strain evidence="2">20211129_DDA</strain>
        <tissue evidence="2">Liver</tissue>
    </source>
</reference>
<accession>A0AAV7UE49</accession>
<feature type="compositionally biased region" description="Polar residues" evidence="1">
    <location>
        <begin position="176"/>
        <end position="188"/>
    </location>
</feature>
<sequence length="228" mass="25297">MPGGRTSGKRSGKPTRKLLFSEALQHSRVPSSAPEVHPTTPPSNMVDQTQGATMDRILQEISAVGCRLERMDNVMTSLTAETKSMHLDIAGFESQVTGLEQRVRTVETHLNPSQDRDQELIYLCSMLIDLEDRSRRDNVPFFRFPEYIEGVDIHSYLRETLPKLTGLTFDPPGISKSAQARPQVTGLSQPAPPNHSMPPVTRADPPIPTGGLCTWSIQDGWTRDQTCC</sequence>
<proteinExistence type="predicted"/>
<dbReference type="Proteomes" id="UP001066276">
    <property type="component" value="Chromosome 3_1"/>
</dbReference>
<keyword evidence="3" id="KW-1185">Reference proteome</keyword>
<name>A0AAV7UE49_PLEWA</name>
<gene>
    <name evidence="2" type="ORF">NDU88_003901</name>
</gene>
<evidence type="ECO:0000313" key="2">
    <source>
        <dbReference type="EMBL" id="KAJ1187122.1"/>
    </source>
</evidence>
<feature type="region of interest" description="Disordered" evidence="1">
    <location>
        <begin position="25"/>
        <end position="48"/>
    </location>
</feature>
<dbReference type="AlphaFoldDB" id="A0AAV7UE49"/>